<sequence>MPESPIHNQPTNIVAGGTSATPTPANNVGGGSGWGDPGFRKGGTDGDDDEPRQGYGHVEAPNPRGTMGETLGLQQQKTRAKYHFLQRSDEAADEKPMSEHGEPTCASEDHSFMNHRPGGSKTMPGWGTMRNVMGA</sequence>
<reference evidence="2" key="1">
    <citation type="journal article" date="2023" name="IMA Fungus">
        <title>Comparative genomic study of the Penicillium genus elucidates a diverse pangenome and 15 lateral gene transfer events.</title>
        <authorList>
            <person name="Petersen C."/>
            <person name="Sorensen T."/>
            <person name="Nielsen M.R."/>
            <person name="Sondergaard T.E."/>
            <person name="Sorensen J.L."/>
            <person name="Fitzpatrick D.A."/>
            <person name="Frisvad J.C."/>
            <person name="Nielsen K.L."/>
        </authorList>
    </citation>
    <scope>NUCLEOTIDE SEQUENCE</scope>
    <source>
        <strain evidence="2">IBT 17514</strain>
    </source>
</reference>
<evidence type="ECO:0000313" key="2">
    <source>
        <dbReference type="EMBL" id="KAJ5716209.1"/>
    </source>
</evidence>
<evidence type="ECO:0000256" key="1">
    <source>
        <dbReference type="SAM" id="MobiDB-lite"/>
    </source>
</evidence>
<feature type="region of interest" description="Disordered" evidence="1">
    <location>
        <begin position="89"/>
        <end position="135"/>
    </location>
</feature>
<dbReference type="AlphaFoldDB" id="A0AAD6HGN1"/>
<keyword evidence="3" id="KW-1185">Reference proteome</keyword>
<organism evidence="2 3">
    <name type="scientific">Penicillium malachiteum</name>
    <dbReference type="NCBI Taxonomy" id="1324776"/>
    <lineage>
        <taxon>Eukaryota</taxon>
        <taxon>Fungi</taxon>
        <taxon>Dikarya</taxon>
        <taxon>Ascomycota</taxon>
        <taxon>Pezizomycotina</taxon>
        <taxon>Eurotiomycetes</taxon>
        <taxon>Eurotiomycetidae</taxon>
        <taxon>Eurotiales</taxon>
        <taxon>Aspergillaceae</taxon>
        <taxon>Penicillium</taxon>
    </lineage>
</organism>
<dbReference type="Proteomes" id="UP001215712">
    <property type="component" value="Unassembled WGS sequence"/>
</dbReference>
<dbReference type="EMBL" id="JAQJAN010000012">
    <property type="protein sequence ID" value="KAJ5716209.1"/>
    <property type="molecule type" value="Genomic_DNA"/>
</dbReference>
<name>A0AAD6HGN1_9EURO</name>
<comment type="caution">
    <text evidence="2">The sequence shown here is derived from an EMBL/GenBank/DDBJ whole genome shotgun (WGS) entry which is preliminary data.</text>
</comment>
<feature type="compositionally biased region" description="Polar residues" evidence="1">
    <location>
        <begin position="1"/>
        <end position="26"/>
    </location>
</feature>
<feature type="compositionally biased region" description="Basic and acidic residues" evidence="1">
    <location>
        <begin position="89"/>
        <end position="112"/>
    </location>
</feature>
<gene>
    <name evidence="2" type="ORF">N7493_008120</name>
</gene>
<accession>A0AAD6HGN1</accession>
<feature type="region of interest" description="Disordered" evidence="1">
    <location>
        <begin position="1"/>
        <end position="68"/>
    </location>
</feature>
<reference evidence="2" key="2">
    <citation type="submission" date="2023-01" db="EMBL/GenBank/DDBJ databases">
        <authorList>
            <person name="Petersen C."/>
        </authorList>
    </citation>
    <scope>NUCLEOTIDE SEQUENCE</scope>
    <source>
        <strain evidence="2">IBT 17514</strain>
    </source>
</reference>
<proteinExistence type="predicted"/>
<protein>
    <submittedName>
        <fullName evidence="2">Uncharacterized protein</fullName>
    </submittedName>
</protein>
<evidence type="ECO:0000313" key="3">
    <source>
        <dbReference type="Proteomes" id="UP001215712"/>
    </source>
</evidence>